<accession>A0A4R6APV5</accession>
<feature type="compositionally biased region" description="Polar residues" evidence="1">
    <location>
        <begin position="1"/>
        <end position="10"/>
    </location>
</feature>
<evidence type="ECO:0000256" key="1">
    <source>
        <dbReference type="SAM" id="MobiDB-lite"/>
    </source>
</evidence>
<dbReference type="Pfam" id="PF14022">
    <property type="entry name" value="DUF4238"/>
    <property type="match status" value="1"/>
</dbReference>
<feature type="compositionally biased region" description="Basic and acidic residues" evidence="1">
    <location>
        <begin position="13"/>
        <end position="22"/>
    </location>
</feature>
<evidence type="ECO:0000313" key="3">
    <source>
        <dbReference type="Proteomes" id="UP000295701"/>
    </source>
</evidence>
<name>A0A4R6APV5_9RHOB</name>
<evidence type="ECO:0000313" key="2">
    <source>
        <dbReference type="EMBL" id="TDL84056.1"/>
    </source>
</evidence>
<gene>
    <name evidence="2" type="ORF">E2L08_00870</name>
</gene>
<reference evidence="2 3" key="1">
    <citation type="submission" date="2019-03" db="EMBL/GenBank/DDBJ databases">
        <title>Primorskyibacter sp. SS33 isolated from sediments.</title>
        <authorList>
            <person name="Xunke S."/>
        </authorList>
    </citation>
    <scope>NUCLEOTIDE SEQUENCE [LARGE SCALE GENOMIC DNA]</scope>
    <source>
        <strain evidence="2 3">SS33</strain>
    </source>
</reference>
<keyword evidence="3" id="KW-1185">Reference proteome</keyword>
<dbReference type="OrthoDB" id="7824445at2"/>
<organism evidence="2 3">
    <name type="scientific">Palleronia sediminis</name>
    <dbReference type="NCBI Taxonomy" id="2547833"/>
    <lineage>
        <taxon>Bacteria</taxon>
        <taxon>Pseudomonadati</taxon>
        <taxon>Pseudomonadota</taxon>
        <taxon>Alphaproteobacteria</taxon>
        <taxon>Rhodobacterales</taxon>
        <taxon>Roseobacteraceae</taxon>
        <taxon>Palleronia</taxon>
    </lineage>
</organism>
<protein>
    <submittedName>
        <fullName evidence="2">DUF4238 domain-containing protein</fullName>
    </submittedName>
</protein>
<dbReference type="EMBL" id="SNAA01000001">
    <property type="protein sequence ID" value="TDL84056.1"/>
    <property type="molecule type" value="Genomic_DNA"/>
</dbReference>
<dbReference type="InterPro" id="IPR025332">
    <property type="entry name" value="DUF4238"/>
</dbReference>
<comment type="caution">
    <text evidence="2">The sequence shown here is derived from an EMBL/GenBank/DDBJ whole genome shotgun (WGS) entry which is preliminary data.</text>
</comment>
<sequence>MFGGTSTSLARSGDLRASESENGHSCFAQRSSAGGWHGRDSAYGEFRYEAVNMKAPGGEQPTAGALPFEPRRPPMCSSEIVKRFPGATEVQVDALGTIWDEVVHCIINEMLELSSDDAEPLHINIREDMALELAQLLLWLSERVIEKRTEGRELSDIDPVAERNACLGLEGAKTITGTAHLVYERIWKRKMDERWKPKSAKAIEREKNPRAATLAVKPVGKNHFIPRWFIRDLWAMDGKVLRWRHSEAGWMSAPRGFGEWGYGKNLYSDWLEAYFSLLEGDAKRPIEMLLDTQPLNGPQRESFVGFLIVQMLRNPSFIEAVQQGIAPVIAREGYADDPTMAVKAFESMFRNNAFYDQISRPVMWSRWAIVKSTTPLFVLPDTFGARADAGDGLRMIVPLTPNACFVTLPDREEKKRVVPHHLQIDETLGRRITATLIQSARKEFISHQKFVPDETPALTFDALIDEISQAVASKDDDEP</sequence>
<feature type="region of interest" description="Disordered" evidence="1">
    <location>
        <begin position="1"/>
        <end position="31"/>
    </location>
</feature>
<dbReference type="AlphaFoldDB" id="A0A4R6APV5"/>
<dbReference type="Proteomes" id="UP000295701">
    <property type="component" value="Unassembled WGS sequence"/>
</dbReference>
<proteinExistence type="predicted"/>